<dbReference type="CDD" id="cd14844">
    <property type="entry name" value="Zn-DD-carboxypeptidase_like"/>
    <property type="match status" value="1"/>
</dbReference>
<dbReference type="PANTHER" id="PTHR37425:SF1">
    <property type="entry name" value="OUTER MEMBRANE PROTEIN"/>
    <property type="match status" value="1"/>
</dbReference>
<evidence type="ECO:0000256" key="11">
    <source>
        <dbReference type="ARBA" id="ARBA00093666"/>
    </source>
</evidence>
<dbReference type="EMBL" id="QFNK01000023">
    <property type="protein sequence ID" value="PZO88255.1"/>
    <property type="molecule type" value="Genomic_DNA"/>
</dbReference>
<dbReference type="GO" id="GO:0006508">
    <property type="term" value="P:proteolysis"/>
    <property type="evidence" value="ECO:0007669"/>
    <property type="project" value="UniProtKB-KW"/>
</dbReference>
<evidence type="ECO:0000256" key="7">
    <source>
        <dbReference type="ARBA" id="ARBA00022833"/>
    </source>
</evidence>
<evidence type="ECO:0000256" key="12">
    <source>
        <dbReference type="SAM" id="SignalP"/>
    </source>
</evidence>
<proteinExistence type="inferred from homology"/>
<reference evidence="13 14" key="1">
    <citation type="submission" date="2017-08" db="EMBL/GenBank/DDBJ databases">
        <title>Infants hospitalized years apart are colonized by the same room-sourced microbial strains.</title>
        <authorList>
            <person name="Brooks B."/>
            <person name="Olm M.R."/>
            <person name="Firek B.A."/>
            <person name="Baker R."/>
            <person name="Thomas B.C."/>
            <person name="Morowitz M.J."/>
            <person name="Banfield J.F."/>
        </authorList>
    </citation>
    <scope>NUCLEOTIDE SEQUENCE [LARGE SCALE GENOMIC DNA]</scope>
    <source>
        <strain evidence="13">S2_018_000_R2_104</strain>
    </source>
</reference>
<keyword evidence="6" id="KW-0378">Hydrolase</keyword>
<dbReference type="PROSITE" id="PS51318">
    <property type="entry name" value="TAT"/>
    <property type="match status" value="1"/>
</dbReference>
<evidence type="ECO:0000256" key="4">
    <source>
        <dbReference type="ARBA" id="ARBA00022723"/>
    </source>
</evidence>
<dbReference type="PANTHER" id="PTHR37425">
    <property type="match status" value="1"/>
</dbReference>
<evidence type="ECO:0000313" key="13">
    <source>
        <dbReference type="EMBL" id="PZO88255.1"/>
    </source>
</evidence>
<keyword evidence="5 12" id="KW-0732">Signal</keyword>
<gene>
    <name evidence="13" type="ORF">DI626_02175</name>
</gene>
<sequence length="197" mass="21436">MTSQSKGVNAATVSRRKFLGFGALAAGSLAASSIIHPASAAIFGRSEQFDGARKITFRNSHTGEIFSGVYRVGDKYLPDAFDRINIVLRDFRSNELFPIDPRVVDIIYTVHGLTGSTEPYEVLSGYRCPKTNAGLRKASEGVAKNSLHMTGQAIDLRMPGYATKQIQKLAISLKAGGVGYYPKSDFVHMDTGDVRSW</sequence>
<feature type="signal peptide" evidence="12">
    <location>
        <begin position="1"/>
        <end position="40"/>
    </location>
</feature>
<keyword evidence="9" id="KW-0961">Cell wall biogenesis/degradation</keyword>
<dbReference type="InterPro" id="IPR006311">
    <property type="entry name" value="TAT_signal"/>
</dbReference>
<protein>
    <recommendedName>
        <fullName evidence="11">Murein endopeptidase K</fullName>
    </recommendedName>
</protein>
<dbReference type="GO" id="GO:0008237">
    <property type="term" value="F:metallopeptidase activity"/>
    <property type="evidence" value="ECO:0007669"/>
    <property type="project" value="UniProtKB-KW"/>
</dbReference>
<evidence type="ECO:0000256" key="8">
    <source>
        <dbReference type="ARBA" id="ARBA00023049"/>
    </source>
</evidence>
<evidence type="ECO:0000256" key="1">
    <source>
        <dbReference type="ARBA" id="ARBA00001947"/>
    </source>
</evidence>
<evidence type="ECO:0000256" key="10">
    <source>
        <dbReference type="ARBA" id="ARBA00093448"/>
    </source>
</evidence>
<comment type="pathway">
    <text evidence="2">Cell wall biogenesis; cell wall polysaccharide biosynthesis.</text>
</comment>
<keyword evidence="3" id="KW-0645">Protease</keyword>
<dbReference type="Proteomes" id="UP000249557">
    <property type="component" value="Unassembled WGS sequence"/>
</dbReference>
<dbReference type="Pfam" id="PF05951">
    <property type="entry name" value="Peptidase_M15_2"/>
    <property type="match status" value="1"/>
</dbReference>
<name>A0A2W5BYV9_9BACT</name>
<dbReference type="SUPFAM" id="SSF55166">
    <property type="entry name" value="Hedgehog/DD-peptidase"/>
    <property type="match status" value="1"/>
</dbReference>
<comment type="similarity">
    <text evidence="10">Belongs to the peptidase M15 family.</text>
</comment>
<dbReference type="Gene3D" id="3.30.1380.10">
    <property type="match status" value="1"/>
</dbReference>
<evidence type="ECO:0000256" key="6">
    <source>
        <dbReference type="ARBA" id="ARBA00022801"/>
    </source>
</evidence>
<dbReference type="GO" id="GO:0046872">
    <property type="term" value="F:metal ion binding"/>
    <property type="evidence" value="ECO:0007669"/>
    <property type="project" value="UniProtKB-KW"/>
</dbReference>
<dbReference type="InterPro" id="IPR010275">
    <property type="entry name" value="MepK"/>
</dbReference>
<keyword evidence="8" id="KW-0482">Metalloprotease</keyword>
<comment type="caution">
    <text evidence="13">The sequence shown here is derived from an EMBL/GenBank/DDBJ whole genome shotgun (WGS) entry which is preliminary data.</text>
</comment>
<evidence type="ECO:0000256" key="3">
    <source>
        <dbReference type="ARBA" id="ARBA00022670"/>
    </source>
</evidence>
<evidence type="ECO:0000256" key="9">
    <source>
        <dbReference type="ARBA" id="ARBA00023316"/>
    </source>
</evidence>
<feature type="chain" id="PRO_5016054823" description="Murein endopeptidase K" evidence="12">
    <location>
        <begin position="41"/>
        <end position="197"/>
    </location>
</feature>
<accession>A0A2W5BYV9</accession>
<organism evidence="13 14">
    <name type="scientific">Micavibrio aeruginosavorus</name>
    <dbReference type="NCBI Taxonomy" id="349221"/>
    <lineage>
        <taxon>Bacteria</taxon>
        <taxon>Pseudomonadati</taxon>
        <taxon>Bdellovibrionota</taxon>
        <taxon>Bdellovibrionia</taxon>
        <taxon>Bdellovibrionales</taxon>
        <taxon>Pseudobdellovibrionaceae</taxon>
        <taxon>Micavibrio</taxon>
    </lineage>
</organism>
<comment type="cofactor">
    <cofactor evidence="1">
        <name>Zn(2+)</name>
        <dbReference type="ChEBI" id="CHEBI:29105"/>
    </cofactor>
</comment>
<evidence type="ECO:0000313" key="14">
    <source>
        <dbReference type="Proteomes" id="UP000249557"/>
    </source>
</evidence>
<dbReference type="InterPro" id="IPR019546">
    <property type="entry name" value="TAT_signal_bac_arc"/>
</dbReference>
<keyword evidence="7" id="KW-0862">Zinc</keyword>
<evidence type="ECO:0000256" key="5">
    <source>
        <dbReference type="ARBA" id="ARBA00022729"/>
    </source>
</evidence>
<dbReference type="AlphaFoldDB" id="A0A2W5BYV9"/>
<evidence type="ECO:0000256" key="2">
    <source>
        <dbReference type="ARBA" id="ARBA00004776"/>
    </source>
</evidence>
<dbReference type="NCBIfam" id="TIGR01409">
    <property type="entry name" value="TAT_signal_seq"/>
    <property type="match status" value="1"/>
</dbReference>
<keyword evidence="4" id="KW-0479">Metal-binding</keyword>
<dbReference type="GO" id="GO:0071555">
    <property type="term" value="P:cell wall organization"/>
    <property type="evidence" value="ECO:0007669"/>
    <property type="project" value="UniProtKB-KW"/>
</dbReference>
<dbReference type="InterPro" id="IPR009045">
    <property type="entry name" value="Zn_M74/Hedgehog-like"/>
</dbReference>